<reference evidence="6" key="4">
    <citation type="submission" date="2015-06" db="UniProtKB">
        <authorList>
            <consortium name="EnsemblMetazoa"/>
        </authorList>
    </citation>
    <scope>IDENTIFICATION</scope>
</reference>
<dbReference type="STRING" id="43151.W5JMZ0"/>
<dbReference type="GO" id="GO:0005929">
    <property type="term" value="C:cilium"/>
    <property type="evidence" value="ECO:0007669"/>
    <property type="project" value="UniProtKB-SubCell"/>
</dbReference>
<feature type="coiled-coil region" evidence="4">
    <location>
        <begin position="32"/>
        <end position="83"/>
    </location>
</feature>
<feature type="coiled-coil region" evidence="4">
    <location>
        <begin position="227"/>
        <end position="273"/>
    </location>
</feature>
<protein>
    <submittedName>
        <fullName evidence="5">Myosin heavy chain</fullName>
    </submittedName>
</protein>
<dbReference type="VEuPathDB" id="VectorBase:ADAR2_007517"/>
<comment type="subcellular location">
    <subcellularLocation>
        <location evidence="1">Cell projection</location>
        <location evidence="1">Cilium</location>
    </subcellularLocation>
</comment>
<dbReference type="HOGENOM" id="CLU_708344_0_0_1"/>
<dbReference type="EnsemblMetazoa" id="ADAC004127-RA">
    <property type="protein sequence ID" value="ADAC004127-PA"/>
    <property type="gene ID" value="ADAC004127"/>
</dbReference>
<reference evidence="5" key="2">
    <citation type="submission" date="2010-05" db="EMBL/GenBank/DDBJ databases">
        <authorList>
            <person name="Almeida L.G."/>
            <person name="Nicolas M.F."/>
            <person name="Souza R.C."/>
            <person name="Vasconcelos A.T.R."/>
        </authorList>
    </citation>
    <scope>NUCLEOTIDE SEQUENCE</scope>
</reference>
<evidence type="ECO:0000256" key="3">
    <source>
        <dbReference type="ARBA" id="ARBA00023273"/>
    </source>
</evidence>
<organism evidence="5">
    <name type="scientific">Anopheles darlingi</name>
    <name type="common">Mosquito</name>
    <dbReference type="NCBI Taxonomy" id="43151"/>
    <lineage>
        <taxon>Eukaryota</taxon>
        <taxon>Metazoa</taxon>
        <taxon>Ecdysozoa</taxon>
        <taxon>Arthropoda</taxon>
        <taxon>Hexapoda</taxon>
        <taxon>Insecta</taxon>
        <taxon>Pterygota</taxon>
        <taxon>Neoptera</taxon>
        <taxon>Endopterygota</taxon>
        <taxon>Diptera</taxon>
        <taxon>Nematocera</taxon>
        <taxon>Culicoidea</taxon>
        <taxon>Culicidae</taxon>
        <taxon>Anophelinae</taxon>
        <taxon>Anopheles</taxon>
    </lineage>
</organism>
<reference evidence="5" key="3">
    <citation type="journal article" date="2013" name="Nucleic Acids Res.">
        <title>The genome of Anopheles darlingi, the main neotropical malaria vector.</title>
        <authorList>
            <person name="Marinotti O."/>
            <person name="Cerqueira G.C."/>
            <person name="de Almeida L.G."/>
            <person name="Ferro M.I."/>
            <person name="Loreto E.L."/>
            <person name="Zaha A."/>
            <person name="Teixeira S.M."/>
            <person name="Wespiser A.R."/>
            <person name="Almeida E Silva A."/>
            <person name="Schlindwein A.D."/>
            <person name="Pacheco A.C."/>
            <person name="Silva A.L."/>
            <person name="Graveley B.R."/>
            <person name="Walenz B.P."/>
            <person name="Lima Bde A."/>
            <person name="Ribeiro C.A."/>
            <person name="Nunes-Silva C.G."/>
            <person name="de Carvalho C.R."/>
            <person name="Soares C.M."/>
            <person name="de Menezes C.B."/>
            <person name="Matiolli C."/>
            <person name="Caffrey D."/>
            <person name="Araujo D.A."/>
            <person name="de Oliveira D.M."/>
            <person name="Golenbock D."/>
            <person name="Grisard E.C."/>
            <person name="Fantinatti-Garboggini F."/>
            <person name="de Carvalho F.M."/>
            <person name="Barcellos F.G."/>
            <person name="Prosdocimi F."/>
            <person name="May G."/>
            <person name="Azevedo Junior G.M."/>
            <person name="Guimaraes G.M."/>
            <person name="Goldman G.H."/>
            <person name="Padilha I.Q."/>
            <person name="Batista Jda S."/>
            <person name="Ferro J.A."/>
            <person name="Ribeiro J.M."/>
            <person name="Fietto J.L."/>
            <person name="Dabbas K.M."/>
            <person name="Cerdeira L."/>
            <person name="Agnez-Lima L.F."/>
            <person name="Brocchi M."/>
            <person name="de Carvalho M.O."/>
            <person name="Teixeira Mde M."/>
            <person name="Diniz Maia Mde M."/>
            <person name="Goldman M.H."/>
            <person name="Cruz Schneider M.P."/>
            <person name="Felipe M.S."/>
            <person name="Hungria M."/>
            <person name="Nicolas M.F."/>
            <person name="Pereira M."/>
            <person name="Montes M.A."/>
            <person name="Cantao M.E."/>
            <person name="Vincentz M."/>
            <person name="Rafael M.S."/>
            <person name="Silverman N."/>
            <person name="Stoco P.H."/>
            <person name="Souza R.C."/>
            <person name="Vicentini R."/>
            <person name="Gazzinelli R.T."/>
            <person name="Neves Rde O."/>
            <person name="Silva R."/>
            <person name="Astolfi-Filho S."/>
            <person name="Maciel T.E."/>
            <person name="Urmenyi T.P."/>
            <person name="Tadei W.P."/>
            <person name="Camargo E.P."/>
            <person name="de Vasconcelos A.T."/>
        </authorList>
    </citation>
    <scope>NUCLEOTIDE SEQUENCE</scope>
</reference>
<keyword evidence="4" id="KW-0175">Coiled coil</keyword>
<evidence type="ECO:0000313" key="6">
    <source>
        <dbReference type="EnsemblMetazoa" id="ADAC004127-PA"/>
    </source>
</evidence>
<dbReference type="eggNOG" id="ENOG502T7E8">
    <property type="taxonomic scope" value="Eukaryota"/>
</dbReference>
<proteinExistence type="predicted"/>
<dbReference type="OMA" id="ITPHPFK"/>
<dbReference type="FunCoup" id="W5JMZ0">
    <property type="interactions" value="10"/>
</dbReference>
<dbReference type="EMBL" id="ADMH02001090">
    <property type="protein sequence ID" value="ETN64139.1"/>
    <property type="molecule type" value="Genomic_DNA"/>
</dbReference>
<name>W5JMZ0_ANODA</name>
<evidence type="ECO:0000313" key="5">
    <source>
        <dbReference type="EMBL" id="ETN64139.1"/>
    </source>
</evidence>
<gene>
    <name evidence="5" type="ORF">AND_004127</name>
</gene>
<evidence type="ECO:0000256" key="1">
    <source>
        <dbReference type="ARBA" id="ARBA00004138"/>
    </source>
</evidence>
<dbReference type="PANTHER" id="PTHR31183">
    <property type="entry name" value="TRICHOPLEIN KERATIN FILAMENT-BINDING PROTEIN FAMILY MEMBER"/>
    <property type="match status" value="1"/>
</dbReference>
<keyword evidence="7" id="KW-1185">Reference proteome</keyword>
<keyword evidence="2" id="KW-0969">Cilium</keyword>
<sequence>MSYEMMFYPEISIQNELKKLMACADQAYDYQLEEKRKRLQILLQTEEQQLEEEIMQKLQREEEDRMQEKKNKLLIMKQEQERKRADLVKNKMIQLQLNNCDEIRSFLQQKYHEESKKCQLAQIEDKMKLKQAKMDEERMWTDVHIRKYKMDLEKELSAKRERSLKEQKTLQDVMVQIKEKSLKAAQEKEDLQKVVCAALPFPDHDPKLKSIGKVELAEQLKEQISFRKELQRNRDEQDRQVIRILNETMARELEQEKLALKSEEELLRKQKDQFYQYSKHVQRQRQIEEGKLEKLIMDTHAKFEQESLEKCQREKQKHLQLAAVAHEGQRNQIAEMEARKLREREERQQEALKEREYQEKMRYDALRADCRIQTAVQQYRDSLKEQIKSANLEREHTKRTNQLETNRIIERSYNELNFVQSYVKGSFEAHFKKHPNVSLMKRKY</sequence>
<keyword evidence="3" id="KW-0966">Cell projection</keyword>
<reference evidence="5 7" key="1">
    <citation type="journal article" date="2010" name="BMC Genomics">
        <title>Combination of measures distinguishes pre-miRNAs from other stem-loops in the genome of the newly sequenced Anopheles darlingi.</title>
        <authorList>
            <person name="Mendes N.D."/>
            <person name="Freitas A.T."/>
            <person name="Vasconcelos A.T."/>
            <person name="Sagot M.F."/>
        </authorList>
    </citation>
    <scope>NUCLEOTIDE SEQUENCE</scope>
</reference>
<evidence type="ECO:0000313" key="7">
    <source>
        <dbReference type="Proteomes" id="UP000000673"/>
    </source>
</evidence>
<accession>W5JMZ0</accession>
<dbReference type="VEuPathDB" id="VectorBase:ADAC004127"/>
<dbReference type="InterPro" id="IPR043596">
    <property type="entry name" value="CFAP53/TCHP"/>
</dbReference>
<evidence type="ECO:0000256" key="4">
    <source>
        <dbReference type="SAM" id="Coils"/>
    </source>
</evidence>
<dbReference type="PANTHER" id="PTHR31183:SF1">
    <property type="entry name" value="CILIA- AND FLAGELLA-ASSOCIATED PROTEIN 53"/>
    <property type="match status" value="1"/>
</dbReference>
<evidence type="ECO:0000256" key="2">
    <source>
        <dbReference type="ARBA" id="ARBA00023069"/>
    </source>
</evidence>
<feature type="coiled-coil region" evidence="4">
    <location>
        <begin position="326"/>
        <end position="400"/>
    </location>
</feature>
<dbReference type="Proteomes" id="UP000000673">
    <property type="component" value="Unassembled WGS sequence"/>
</dbReference>
<dbReference type="AlphaFoldDB" id="W5JMZ0"/>